<reference evidence="10" key="1">
    <citation type="journal article" date="2019" name="Int. J. Syst. Evol. Microbiol.">
        <title>The Global Catalogue of Microorganisms (GCM) 10K type strain sequencing project: providing services to taxonomists for standard genome sequencing and annotation.</title>
        <authorList>
            <consortium name="The Broad Institute Genomics Platform"/>
            <consortium name="The Broad Institute Genome Sequencing Center for Infectious Disease"/>
            <person name="Wu L."/>
            <person name="Ma J."/>
        </authorList>
    </citation>
    <scope>NUCLEOTIDE SEQUENCE [LARGE SCALE GENOMIC DNA]</scope>
    <source>
        <strain evidence="10">CCM 8653</strain>
    </source>
</reference>
<evidence type="ECO:0000256" key="2">
    <source>
        <dbReference type="ARBA" id="ARBA00022552"/>
    </source>
</evidence>
<dbReference type="GO" id="GO:0008168">
    <property type="term" value="F:methyltransferase activity"/>
    <property type="evidence" value="ECO:0007669"/>
    <property type="project" value="UniProtKB-KW"/>
</dbReference>
<proteinExistence type="inferred from homology"/>
<dbReference type="GO" id="GO:0032259">
    <property type="term" value="P:methylation"/>
    <property type="evidence" value="ECO:0007669"/>
    <property type="project" value="UniProtKB-KW"/>
</dbReference>
<dbReference type="InterPro" id="IPR014777">
    <property type="entry name" value="4pyrrole_Mease_sub1"/>
</dbReference>
<dbReference type="PANTHER" id="PTHR46111:SF1">
    <property type="entry name" value="RIBOSOMAL RNA SMALL SUBUNIT METHYLTRANSFERASE I"/>
    <property type="match status" value="1"/>
</dbReference>
<evidence type="ECO:0000313" key="10">
    <source>
        <dbReference type="Proteomes" id="UP000632535"/>
    </source>
</evidence>
<evidence type="ECO:0000256" key="7">
    <source>
        <dbReference type="SAM" id="MobiDB-lite"/>
    </source>
</evidence>
<feature type="compositionally biased region" description="Low complexity" evidence="7">
    <location>
        <begin position="25"/>
        <end position="36"/>
    </location>
</feature>
<dbReference type="InterPro" id="IPR018063">
    <property type="entry name" value="SAM_MeTrfase_RsmI_CS"/>
</dbReference>
<feature type="domain" description="Tetrapyrrole methylase" evidence="8">
    <location>
        <begin position="43"/>
        <end position="244"/>
    </location>
</feature>
<gene>
    <name evidence="6 9" type="primary">rsmI</name>
    <name evidence="9" type="ORF">GCM10007368_07740</name>
</gene>
<evidence type="ECO:0000256" key="6">
    <source>
        <dbReference type="HAMAP-Rule" id="MF_01877"/>
    </source>
</evidence>
<feature type="compositionally biased region" description="Basic and acidic residues" evidence="7">
    <location>
        <begin position="1"/>
        <end position="11"/>
    </location>
</feature>
<dbReference type="PANTHER" id="PTHR46111">
    <property type="entry name" value="RIBOSOMAL RNA SMALL SUBUNIT METHYLTRANSFERASE I"/>
    <property type="match status" value="1"/>
</dbReference>
<dbReference type="InterPro" id="IPR000878">
    <property type="entry name" value="4pyrrol_Mease"/>
</dbReference>
<accession>A0ABQ2B3T6</accession>
<protein>
    <recommendedName>
        <fullName evidence="6">Ribosomal RNA small subunit methyltransferase I</fullName>
        <ecNumber evidence="6">2.1.1.198</ecNumber>
    </recommendedName>
    <alternativeName>
        <fullName evidence="6">16S rRNA 2'-O-ribose C1402 methyltransferase</fullName>
    </alternativeName>
    <alternativeName>
        <fullName evidence="6">rRNA (cytidine-2'-O-)-methyltransferase RsmI</fullName>
    </alternativeName>
</protein>
<evidence type="ECO:0000256" key="3">
    <source>
        <dbReference type="ARBA" id="ARBA00022603"/>
    </source>
</evidence>
<dbReference type="HAMAP" id="MF_01877">
    <property type="entry name" value="16SrRNA_methyltr_I"/>
    <property type="match status" value="1"/>
</dbReference>
<keyword evidence="1 6" id="KW-0963">Cytoplasm</keyword>
<comment type="function">
    <text evidence="6">Catalyzes the 2'-O-methylation of the ribose of cytidine 1402 (C1402) in 16S rRNA.</text>
</comment>
<comment type="subcellular location">
    <subcellularLocation>
        <location evidence="6">Cytoplasm</location>
    </subcellularLocation>
</comment>
<dbReference type="InterPro" id="IPR014776">
    <property type="entry name" value="4pyrrole_Mease_sub2"/>
</dbReference>
<evidence type="ECO:0000313" key="9">
    <source>
        <dbReference type="EMBL" id="GGI05752.1"/>
    </source>
</evidence>
<dbReference type="EC" id="2.1.1.198" evidence="6"/>
<evidence type="ECO:0000256" key="1">
    <source>
        <dbReference type="ARBA" id="ARBA00022490"/>
    </source>
</evidence>
<dbReference type="RefSeq" id="WP_188522329.1">
    <property type="nucleotide sequence ID" value="NZ_BMDG01000002.1"/>
</dbReference>
<keyword evidence="2 6" id="KW-0698">rRNA processing</keyword>
<dbReference type="PIRSF" id="PIRSF005917">
    <property type="entry name" value="MTase_YraL"/>
    <property type="match status" value="1"/>
</dbReference>
<feature type="region of interest" description="Disordered" evidence="7">
    <location>
        <begin position="1"/>
        <end position="36"/>
    </location>
</feature>
<dbReference type="Pfam" id="PF00590">
    <property type="entry name" value="TP_methylase"/>
    <property type="match status" value="1"/>
</dbReference>
<dbReference type="NCBIfam" id="TIGR00096">
    <property type="entry name" value="16S rRNA (cytidine(1402)-2'-O)-methyltransferase"/>
    <property type="match status" value="1"/>
</dbReference>
<dbReference type="Gene3D" id="3.40.1010.10">
    <property type="entry name" value="Cobalt-precorrin-4 Transmethylase, Domain 1"/>
    <property type="match status" value="1"/>
</dbReference>
<comment type="similarity">
    <text evidence="6">Belongs to the methyltransferase superfamily. RsmI family.</text>
</comment>
<dbReference type="CDD" id="cd11648">
    <property type="entry name" value="RsmI"/>
    <property type="match status" value="1"/>
</dbReference>
<evidence type="ECO:0000256" key="4">
    <source>
        <dbReference type="ARBA" id="ARBA00022679"/>
    </source>
</evidence>
<keyword evidence="3 6" id="KW-0489">Methyltransferase</keyword>
<organism evidence="9 10">
    <name type="scientific">Isoptericola cucumis</name>
    <dbReference type="NCBI Taxonomy" id="1776856"/>
    <lineage>
        <taxon>Bacteria</taxon>
        <taxon>Bacillati</taxon>
        <taxon>Actinomycetota</taxon>
        <taxon>Actinomycetes</taxon>
        <taxon>Micrococcales</taxon>
        <taxon>Promicromonosporaceae</taxon>
        <taxon>Isoptericola</taxon>
    </lineage>
</organism>
<sequence>MTAHPAAERGPDASSPDEPPATTVPAGARRGAPDAGAPEAGAVVLAATPIGNVEDASPRLRRLLAEADVVAAEDTRRLHALAARLGVTVGGRVTSYHEHNETARADELLDVVAGGGTVVVVSDAGMPVVSDPGYRVVARAVERGLRVTSAPGPSAVLTALALSGLPTDRFTFEGFVPRKAGERARWLTALAAEPRTMVFFEAPHRITETLRAMAEAFGDGRPAAVCRELTKTYEEALRGSLAELVAEAEERAADGDGLRGEICVVVGGAPPREAPGVEDLAAEVLARVAAGERLKAAVADVATTAGVPKRDLYAAALAAR</sequence>
<keyword evidence="5 6" id="KW-0949">S-adenosyl-L-methionine</keyword>
<keyword evidence="4 6" id="KW-0808">Transferase</keyword>
<name>A0ABQ2B3T6_9MICO</name>
<evidence type="ECO:0000259" key="8">
    <source>
        <dbReference type="Pfam" id="PF00590"/>
    </source>
</evidence>
<dbReference type="PROSITE" id="PS01296">
    <property type="entry name" value="RSMI"/>
    <property type="match status" value="1"/>
</dbReference>
<dbReference type="InterPro" id="IPR035996">
    <property type="entry name" value="4pyrrol_Methylase_sf"/>
</dbReference>
<keyword evidence="10" id="KW-1185">Reference proteome</keyword>
<dbReference type="Proteomes" id="UP000632535">
    <property type="component" value="Unassembled WGS sequence"/>
</dbReference>
<dbReference type="InterPro" id="IPR008189">
    <property type="entry name" value="rRNA_ssu_MeTfrase_I"/>
</dbReference>
<evidence type="ECO:0000256" key="5">
    <source>
        <dbReference type="ARBA" id="ARBA00022691"/>
    </source>
</evidence>
<dbReference type="Gene3D" id="3.30.950.10">
    <property type="entry name" value="Methyltransferase, Cobalt-precorrin-4 Transmethylase, Domain 2"/>
    <property type="match status" value="1"/>
</dbReference>
<comment type="catalytic activity">
    <reaction evidence="6">
        <text>cytidine(1402) in 16S rRNA + S-adenosyl-L-methionine = 2'-O-methylcytidine(1402) in 16S rRNA + S-adenosyl-L-homocysteine + H(+)</text>
        <dbReference type="Rhea" id="RHEA:42924"/>
        <dbReference type="Rhea" id="RHEA-COMP:10285"/>
        <dbReference type="Rhea" id="RHEA-COMP:10286"/>
        <dbReference type="ChEBI" id="CHEBI:15378"/>
        <dbReference type="ChEBI" id="CHEBI:57856"/>
        <dbReference type="ChEBI" id="CHEBI:59789"/>
        <dbReference type="ChEBI" id="CHEBI:74495"/>
        <dbReference type="ChEBI" id="CHEBI:82748"/>
        <dbReference type="EC" id="2.1.1.198"/>
    </reaction>
</comment>
<comment type="caution">
    <text evidence="9">The sequence shown here is derived from an EMBL/GenBank/DDBJ whole genome shotgun (WGS) entry which is preliminary data.</text>
</comment>
<dbReference type="EMBL" id="BMDG01000002">
    <property type="protein sequence ID" value="GGI05752.1"/>
    <property type="molecule type" value="Genomic_DNA"/>
</dbReference>
<dbReference type="SUPFAM" id="SSF53790">
    <property type="entry name" value="Tetrapyrrole methylase"/>
    <property type="match status" value="1"/>
</dbReference>